<feature type="domain" description="RRM" evidence="2">
    <location>
        <begin position="6"/>
        <end position="85"/>
    </location>
</feature>
<dbReference type="Proteomes" id="UP000036987">
    <property type="component" value="Unassembled WGS sequence"/>
</dbReference>
<dbReference type="Pfam" id="PF00076">
    <property type="entry name" value="RRM_1"/>
    <property type="match status" value="1"/>
</dbReference>
<dbReference type="PANTHER" id="PTHR32343">
    <property type="entry name" value="SERINE/ARGININE-RICH SPLICING FACTOR"/>
    <property type="match status" value="1"/>
</dbReference>
<keyword evidence="4" id="KW-1185">Reference proteome</keyword>
<sequence>MGTLSLTVKVTEISKNATPEDVISFFSYCGTIDDLELRSSRNEDGKETAQTALVTFKLPYAFQTALLLNGANLLDRRINISALANSNKELTMIPISSNASQTKELNERYKLTWPMIINNACFLKSALWISNILTKKASKS</sequence>
<dbReference type="InterPro" id="IPR000504">
    <property type="entry name" value="RRM_dom"/>
</dbReference>
<dbReference type="OMA" id="MIINNAC"/>
<reference evidence="4" key="1">
    <citation type="journal article" date="2016" name="Nature">
        <title>The genome of the seagrass Zostera marina reveals angiosperm adaptation to the sea.</title>
        <authorList>
            <person name="Olsen J.L."/>
            <person name="Rouze P."/>
            <person name="Verhelst B."/>
            <person name="Lin Y.-C."/>
            <person name="Bayer T."/>
            <person name="Collen J."/>
            <person name="Dattolo E."/>
            <person name="De Paoli E."/>
            <person name="Dittami S."/>
            <person name="Maumus F."/>
            <person name="Michel G."/>
            <person name="Kersting A."/>
            <person name="Lauritano C."/>
            <person name="Lohaus R."/>
            <person name="Toepel M."/>
            <person name="Tonon T."/>
            <person name="Vanneste K."/>
            <person name="Amirebrahimi M."/>
            <person name="Brakel J."/>
            <person name="Bostroem C."/>
            <person name="Chovatia M."/>
            <person name="Grimwood J."/>
            <person name="Jenkins J.W."/>
            <person name="Jueterbock A."/>
            <person name="Mraz A."/>
            <person name="Stam W.T."/>
            <person name="Tice H."/>
            <person name="Bornberg-Bauer E."/>
            <person name="Green P.J."/>
            <person name="Pearson G.A."/>
            <person name="Procaccini G."/>
            <person name="Duarte C.M."/>
            <person name="Schmutz J."/>
            <person name="Reusch T.B.H."/>
            <person name="Van de Peer Y."/>
        </authorList>
    </citation>
    <scope>NUCLEOTIDE SEQUENCE [LARGE SCALE GENOMIC DNA]</scope>
    <source>
        <strain evidence="4">cv. Finnish</strain>
    </source>
</reference>
<dbReference type="AlphaFoldDB" id="A0A0K9PUV2"/>
<comment type="caution">
    <text evidence="3">The sequence shown here is derived from an EMBL/GenBank/DDBJ whole genome shotgun (WGS) entry which is preliminary data.</text>
</comment>
<dbReference type="InterPro" id="IPR035979">
    <property type="entry name" value="RBD_domain_sf"/>
</dbReference>
<protein>
    <recommendedName>
        <fullName evidence="2">RRM domain-containing protein</fullName>
    </recommendedName>
</protein>
<gene>
    <name evidence="3" type="ORF">ZOSMA_15G01100</name>
</gene>
<dbReference type="GO" id="GO:0003723">
    <property type="term" value="F:RNA binding"/>
    <property type="evidence" value="ECO:0007669"/>
    <property type="project" value="UniProtKB-UniRule"/>
</dbReference>
<proteinExistence type="predicted"/>
<name>A0A0K9PUV2_ZOSMR</name>
<evidence type="ECO:0000256" key="1">
    <source>
        <dbReference type="PROSITE-ProRule" id="PRU00176"/>
    </source>
</evidence>
<dbReference type="PROSITE" id="PS50102">
    <property type="entry name" value="RRM"/>
    <property type="match status" value="1"/>
</dbReference>
<dbReference type="Gene3D" id="3.30.70.330">
    <property type="match status" value="1"/>
</dbReference>
<dbReference type="SMART" id="SM00360">
    <property type="entry name" value="RRM"/>
    <property type="match status" value="1"/>
</dbReference>
<dbReference type="PANTHER" id="PTHR32343:SF44">
    <property type="entry name" value="PROTEIN VIP1-LIKE"/>
    <property type="match status" value="1"/>
</dbReference>
<dbReference type="OrthoDB" id="7763451at2759"/>
<dbReference type="InterPro" id="IPR012677">
    <property type="entry name" value="Nucleotide-bd_a/b_plait_sf"/>
</dbReference>
<evidence type="ECO:0000313" key="3">
    <source>
        <dbReference type="EMBL" id="KMZ72771.1"/>
    </source>
</evidence>
<dbReference type="EMBL" id="LFYR01000620">
    <property type="protein sequence ID" value="KMZ72771.1"/>
    <property type="molecule type" value="Genomic_DNA"/>
</dbReference>
<keyword evidence="1" id="KW-0694">RNA-binding</keyword>
<dbReference type="SUPFAM" id="SSF54928">
    <property type="entry name" value="RNA-binding domain, RBD"/>
    <property type="match status" value="1"/>
</dbReference>
<evidence type="ECO:0000259" key="2">
    <source>
        <dbReference type="PROSITE" id="PS50102"/>
    </source>
</evidence>
<organism evidence="3 4">
    <name type="scientific">Zostera marina</name>
    <name type="common">Eelgrass</name>
    <dbReference type="NCBI Taxonomy" id="29655"/>
    <lineage>
        <taxon>Eukaryota</taxon>
        <taxon>Viridiplantae</taxon>
        <taxon>Streptophyta</taxon>
        <taxon>Embryophyta</taxon>
        <taxon>Tracheophyta</taxon>
        <taxon>Spermatophyta</taxon>
        <taxon>Magnoliopsida</taxon>
        <taxon>Liliopsida</taxon>
        <taxon>Zosteraceae</taxon>
        <taxon>Zostera</taxon>
    </lineage>
</organism>
<evidence type="ECO:0000313" key="4">
    <source>
        <dbReference type="Proteomes" id="UP000036987"/>
    </source>
</evidence>
<accession>A0A0K9PUV2</accession>